<organism evidence="8 9">
    <name type="scientific">Microbacterium terrae</name>
    <dbReference type="NCBI Taxonomy" id="69369"/>
    <lineage>
        <taxon>Bacteria</taxon>
        <taxon>Bacillati</taxon>
        <taxon>Actinomycetota</taxon>
        <taxon>Actinomycetes</taxon>
        <taxon>Micrococcales</taxon>
        <taxon>Microbacteriaceae</taxon>
        <taxon>Microbacterium</taxon>
    </lineage>
</organism>
<dbReference type="InterPro" id="IPR035398">
    <property type="entry name" value="Bac_rhamnosid_C"/>
</dbReference>
<dbReference type="PANTHER" id="PTHR33307:SF6">
    <property type="entry name" value="ALPHA-RHAMNOSIDASE (EUROFUNG)-RELATED"/>
    <property type="match status" value="1"/>
</dbReference>
<dbReference type="InterPro" id="IPR008902">
    <property type="entry name" value="Rhamnosid_concanavalin"/>
</dbReference>
<evidence type="ECO:0000259" key="6">
    <source>
        <dbReference type="Pfam" id="PF17389"/>
    </source>
</evidence>
<evidence type="ECO:0000259" key="5">
    <source>
        <dbReference type="Pfam" id="PF08531"/>
    </source>
</evidence>
<dbReference type="EC" id="3.2.1.40" evidence="2"/>
<sequence>MTTPAFISTADYTPAGPAVYFRRDFPVAADLVRATVKVTALGIVVPRLNGSRIGDEVLAPGWTSYTHRVHVSEYDITDLIEQGANTFAAIVGEGWAVGPLTWELNRENYIDRPALWTEITLHYPDRVEVIGSDDSFHVGQGAVRENGIYAGETFDARLEPAGWDRPGFTVDNWSPAVLVPWDLDTLQVTSAPPVRRIEELAPVTISTTPSGASIIDFGQLLSGWVRLTVDGPAGTTITLRHAELLTPAGELEAETLRQAAATDTFILAGTGQEAWEPQFTFHGFRYVQIGGWPGDLQPDAIRAVVVHTDMTRTGWFDTSDPLVSKLHENTVWAMRGNFVSVPTDCPQRDERLGWTGDLNAFAPTANYLYDTRGILTSWLQDLAAEQFASGDVPWVVPDVLPTSSSPTSVWSDVAVSLPWELYQEYADLDILRASYESMATFIRQVEGLLDDSGLWSDGFQFGDWLDPDAPANNPAGGKTDRYLVANAYLCKTTREMTQTARLLGHTEDAEHFAALHDRVLTAFHREYVTASGRVVNESATAYALAIVFDILTDTQKQKAGERLAEIVEATGYTISTGFAGTPLVSDALSSTGHLDAAYKLLLEQQCPSFLYPVIMGATTIWERWDSVLPDGTVNATGMTSLNHYALGAVASWLHRVVGGLSKLEPGWKRILIAPQPGGALMWARTSHITPLGRAEVSWQVKDGEVVLDVTIPEGAAATVVLPLHPDGATEEVTAGTHAWRYPAPVGYGQRAPFTMDTPLKEIAADPDVWAQVVEVFKIYFPGVPIDAAGSHLAAMPLSAVLERFPGGDTSEISRDLHAAIAPHEATLDRTEIPV</sequence>
<dbReference type="GO" id="GO:0005975">
    <property type="term" value="P:carbohydrate metabolic process"/>
    <property type="evidence" value="ECO:0007669"/>
    <property type="project" value="InterPro"/>
</dbReference>
<dbReference type="Gene3D" id="1.50.10.10">
    <property type="match status" value="1"/>
</dbReference>
<dbReference type="InterPro" id="IPR008928">
    <property type="entry name" value="6-hairpin_glycosidase_sf"/>
</dbReference>
<keyword evidence="3" id="KW-0378">Hydrolase</keyword>
<dbReference type="SUPFAM" id="SSF48208">
    <property type="entry name" value="Six-hairpin glycosidases"/>
    <property type="match status" value="1"/>
</dbReference>
<dbReference type="AlphaFoldDB" id="A0A0M2GXB2"/>
<evidence type="ECO:0000259" key="7">
    <source>
        <dbReference type="Pfam" id="PF17390"/>
    </source>
</evidence>
<evidence type="ECO:0000313" key="9">
    <source>
        <dbReference type="Proteomes" id="UP000033956"/>
    </source>
</evidence>
<comment type="caution">
    <text evidence="8">The sequence shown here is derived from an EMBL/GenBank/DDBJ whole genome shotgun (WGS) entry which is preliminary data.</text>
</comment>
<gene>
    <name evidence="8" type="ORF">RS81_02660</name>
</gene>
<dbReference type="Gene3D" id="2.60.120.260">
    <property type="entry name" value="Galactose-binding domain-like"/>
    <property type="match status" value="2"/>
</dbReference>
<dbReference type="InterPro" id="IPR016007">
    <property type="entry name" value="Alpha_rhamnosid"/>
</dbReference>
<evidence type="ECO:0000256" key="1">
    <source>
        <dbReference type="ARBA" id="ARBA00001445"/>
    </source>
</evidence>
<dbReference type="PANTHER" id="PTHR33307">
    <property type="entry name" value="ALPHA-RHAMNOSIDASE (EUROFUNG)"/>
    <property type="match status" value="1"/>
</dbReference>
<dbReference type="Pfam" id="PF08531">
    <property type="entry name" value="Bac_rhamnosid_N"/>
    <property type="match status" value="1"/>
</dbReference>
<feature type="domain" description="Bacterial alpha-L-rhamnosidase N-terminal" evidence="5">
    <location>
        <begin position="31"/>
        <end position="197"/>
    </location>
</feature>
<keyword evidence="9" id="KW-1185">Reference proteome</keyword>
<dbReference type="Gene3D" id="2.60.420.10">
    <property type="entry name" value="Maltose phosphorylase, domain 3"/>
    <property type="match status" value="1"/>
</dbReference>
<dbReference type="InterPro" id="IPR035396">
    <property type="entry name" value="Bac_rhamnosid6H"/>
</dbReference>
<dbReference type="PIRSF" id="PIRSF010631">
    <property type="entry name" value="A-rhamnsds"/>
    <property type="match status" value="1"/>
</dbReference>
<evidence type="ECO:0000313" key="8">
    <source>
        <dbReference type="EMBL" id="KJL38389.1"/>
    </source>
</evidence>
<reference evidence="8 9" key="1">
    <citation type="submission" date="2015-02" db="EMBL/GenBank/DDBJ databases">
        <title>Draft genome sequences of ten Microbacterium spp. with emphasis on heavy metal contaminated environments.</title>
        <authorList>
            <person name="Corretto E."/>
        </authorList>
    </citation>
    <scope>NUCLEOTIDE SEQUENCE [LARGE SCALE GENOMIC DNA]</scope>
    <source>
        <strain evidence="8 9">DSM 12510</strain>
    </source>
</reference>
<dbReference type="InterPro" id="IPR013737">
    <property type="entry name" value="Bac_rhamnosid_N"/>
</dbReference>
<dbReference type="Pfam" id="PF17389">
    <property type="entry name" value="Bac_rhamnosid6H"/>
    <property type="match status" value="1"/>
</dbReference>
<dbReference type="RefSeq" id="WP_045276573.1">
    <property type="nucleotide sequence ID" value="NZ_BAAAUP010000003.1"/>
</dbReference>
<evidence type="ECO:0000256" key="3">
    <source>
        <dbReference type="ARBA" id="ARBA00022801"/>
    </source>
</evidence>
<dbReference type="GO" id="GO:0030596">
    <property type="term" value="F:alpha-L-rhamnosidase activity"/>
    <property type="evidence" value="ECO:0007669"/>
    <property type="project" value="UniProtKB-EC"/>
</dbReference>
<name>A0A0M2GXB2_9MICO</name>
<protein>
    <recommendedName>
        <fullName evidence="2">alpha-L-rhamnosidase</fullName>
        <ecNumber evidence="2">3.2.1.40</ecNumber>
    </recommendedName>
</protein>
<feature type="domain" description="Alpha-L-rhamnosidase six-hairpin glycosidase" evidence="6">
    <location>
        <begin position="312"/>
        <end position="657"/>
    </location>
</feature>
<dbReference type="Proteomes" id="UP000033956">
    <property type="component" value="Unassembled WGS sequence"/>
</dbReference>
<evidence type="ECO:0000256" key="2">
    <source>
        <dbReference type="ARBA" id="ARBA00012652"/>
    </source>
</evidence>
<comment type="catalytic activity">
    <reaction evidence="1">
        <text>Hydrolysis of terminal non-reducing alpha-L-rhamnose residues in alpha-L-rhamnosides.</text>
        <dbReference type="EC" id="3.2.1.40"/>
    </reaction>
</comment>
<dbReference type="Pfam" id="PF05592">
    <property type="entry name" value="Bac_rhamnosid"/>
    <property type="match status" value="1"/>
</dbReference>
<dbReference type="OrthoDB" id="9761045at2"/>
<dbReference type="STRING" id="92835.RS81_02660"/>
<dbReference type="InterPro" id="IPR012341">
    <property type="entry name" value="6hp_glycosidase-like_sf"/>
</dbReference>
<evidence type="ECO:0000259" key="4">
    <source>
        <dbReference type="Pfam" id="PF05592"/>
    </source>
</evidence>
<feature type="domain" description="Alpha-L-rhamnosidase C-terminal" evidence="7">
    <location>
        <begin position="659"/>
        <end position="732"/>
    </location>
</feature>
<feature type="domain" description="Alpha-L-rhamnosidase concanavalin-like" evidence="4">
    <location>
        <begin position="207"/>
        <end position="307"/>
    </location>
</feature>
<dbReference type="PATRIC" id="fig|92835.4.peg.2697"/>
<dbReference type="EMBL" id="JYIZ01000055">
    <property type="protein sequence ID" value="KJL38389.1"/>
    <property type="molecule type" value="Genomic_DNA"/>
</dbReference>
<dbReference type="Pfam" id="PF17390">
    <property type="entry name" value="Bac_rhamnosid_C"/>
    <property type="match status" value="1"/>
</dbReference>
<proteinExistence type="predicted"/>
<accession>A0A0M2GXB2</accession>